<dbReference type="EMBL" id="NPEU01000016">
    <property type="protein sequence ID" value="RAI41484.1"/>
    <property type="molecule type" value="Genomic_DNA"/>
</dbReference>
<evidence type="ECO:0000313" key="3">
    <source>
        <dbReference type="Proteomes" id="UP000248863"/>
    </source>
</evidence>
<dbReference type="Proteomes" id="UP000248863">
    <property type="component" value="Unassembled WGS sequence"/>
</dbReference>
<sequence length="242" mass="25966">MGTLAWLTARPIAHRGLHDAGSGVVENTAAAFTAAIAAGYGIETDLQPSRDGEAMVHHDDALGRLVEGKERVRDLDAAALKARPYKATADRMLTLGELLDLVGGRVPLLIELKSRFDGDQALARRVATVLAGTTAPVAVMSFDPALMAAVQDLAPKLTRGLVGERRFAGAGPLDRRAGMLVDSLRADPAFLAWRLQDLDGWPPRLARLFGRPLLSWTIRSAAQRDEALRAGADQVIFEGFRA</sequence>
<dbReference type="PANTHER" id="PTHR46211:SF1">
    <property type="entry name" value="GLYCEROPHOSPHODIESTER PHOSPHODIESTERASE, CYTOPLASMIC"/>
    <property type="match status" value="1"/>
</dbReference>
<gene>
    <name evidence="2" type="ORF">CH338_02955</name>
</gene>
<dbReference type="PANTHER" id="PTHR46211">
    <property type="entry name" value="GLYCEROPHOSPHORYL DIESTER PHOSPHODIESTERASE"/>
    <property type="match status" value="1"/>
</dbReference>
<evidence type="ECO:0000259" key="1">
    <source>
        <dbReference type="PROSITE" id="PS51704"/>
    </source>
</evidence>
<reference evidence="2 3" key="1">
    <citation type="submission" date="2017-07" db="EMBL/GenBank/DDBJ databases">
        <title>Draft Genome Sequences of Select Purple Nonsulfur Bacteria.</title>
        <authorList>
            <person name="Lasarre B."/>
            <person name="Mckinlay J.B."/>
        </authorList>
    </citation>
    <scope>NUCLEOTIDE SEQUENCE [LARGE SCALE GENOMIC DNA]</scope>
    <source>
        <strain evidence="2 3">DSM 11907</strain>
    </source>
</reference>
<feature type="domain" description="GP-PDE" evidence="1">
    <location>
        <begin position="9"/>
        <end position="242"/>
    </location>
</feature>
<dbReference type="Pfam" id="PF03009">
    <property type="entry name" value="GDPD"/>
    <property type="match status" value="1"/>
</dbReference>
<accession>A0A327KU38</accession>
<keyword evidence="3" id="KW-1185">Reference proteome</keyword>
<organism evidence="2 3">
    <name type="scientific">Rhodoplanes elegans</name>
    <dbReference type="NCBI Taxonomy" id="29408"/>
    <lineage>
        <taxon>Bacteria</taxon>
        <taxon>Pseudomonadati</taxon>
        <taxon>Pseudomonadota</taxon>
        <taxon>Alphaproteobacteria</taxon>
        <taxon>Hyphomicrobiales</taxon>
        <taxon>Nitrobacteraceae</taxon>
        <taxon>Rhodoplanes</taxon>
    </lineage>
</organism>
<dbReference type="OrthoDB" id="384721at2"/>
<dbReference type="PROSITE" id="PS51704">
    <property type="entry name" value="GP_PDE"/>
    <property type="match status" value="1"/>
</dbReference>
<dbReference type="GO" id="GO:0008081">
    <property type="term" value="F:phosphoric diester hydrolase activity"/>
    <property type="evidence" value="ECO:0007669"/>
    <property type="project" value="InterPro"/>
</dbReference>
<dbReference type="RefSeq" id="WP_111355547.1">
    <property type="nucleotide sequence ID" value="NZ_NPEU01000016.1"/>
</dbReference>
<evidence type="ECO:0000313" key="2">
    <source>
        <dbReference type="EMBL" id="RAI41484.1"/>
    </source>
</evidence>
<dbReference type="GO" id="GO:0006629">
    <property type="term" value="P:lipid metabolic process"/>
    <property type="evidence" value="ECO:0007669"/>
    <property type="project" value="InterPro"/>
</dbReference>
<dbReference type="InterPro" id="IPR030395">
    <property type="entry name" value="GP_PDE_dom"/>
</dbReference>
<dbReference type="Gene3D" id="3.20.20.190">
    <property type="entry name" value="Phosphatidylinositol (PI) phosphodiesterase"/>
    <property type="match status" value="1"/>
</dbReference>
<proteinExistence type="predicted"/>
<name>A0A327KU38_9BRAD</name>
<protein>
    <submittedName>
        <fullName evidence="2">Glycerophosphodiester phosphodiesterase</fullName>
    </submittedName>
</protein>
<dbReference type="InterPro" id="IPR017946">
    <property type="entry name" value="PLC-like_Pdiesterase_TIM-brl"/>
</dbReference>
<dbReference type="AlphaFoldDB" id="A0A327KU38"/>
<dbReference type="SUPFAM" id="SSF51695">
    <property type="entry name" value="PLC-like phosphodiesterases"/>
    <property type="match status" value="1"/>
</dbReference>
<comment type="caution">
    <text evidence="2">The sequence shown here is derived from an EMBL/GenBank/DDBJ whole genome shotgun (WGS) entry which is preliminary data.</text>
</comment>